<sequence length="77" mass="8218">MLNAEVQKVKRIGIIRSATWGLVLGCLCMSAFLFYIDRPRSVPLFGYVIDILGAGVAAAAVFSLGAWLNNWAAGSAD</sequence>
<reference evidence="2 3" key="1">
    <citation type="submission" date="2018-09" db="EMBL/GenBank/DDBJ databases">
        <title>Rhizobium sp. MAE2-X.</title>
        <authorList>
            <person name="Lee Y."/>
            <person name="Jeon C.O."/>
        </authorList>
    </citation>
    <scope>NUCLEOTIDE SEQUENCE [LARGE SCALE GENOMIC DNA]</scope>
    <source>
        <strain evidence="2 3">MAE2-X</strain>
    </source>
</reference>
<keyword evidence="3" id="KW-1185">Reference proteome</keyword>
<gene>
    <name evidence="2" type="ORF">D4A92_06430</name>
</gene>
<accession>A0ABX7ET51</accession>
<keyword evidence="1" id="KW-0812">Transmembrane</keyword>
<evidence type="ECO:0000256" key="1">
    <source>
        <dbReference type="SAM" id="Phobius"/>
    </source>
</evidence>
<proteinExistence type="predicted"/>
<dbReference type="EMBL" id="CP032405">
    <property type="protein sequence ID" value="QRF51098.1"/>
    <property type="molecule type" value="Genomic_DNA"/>
</dbReference>
<dbReference type="Proteomes" id="UP000596351">
    <property type="component" value="Chromosome"/>
</dbReference>
<evidence type="ECO:0008006" key="4">
    <source>
        <dbReference type="Google" id="ProtNLM"/>
    </source>
</evidence>
<evidence type="ECO:0000313" key="2">
    <source>
        <dbReference type="EMBL" id="QRF51098.1"/>
    </source>
</evidence>
<protein>
    <recommendedName>
        <fullName evidence="4">DUF1232 domain-containing protein</fullName>
    </recommendedName>
</protein>
<evidence type="ECO:0000313" key="3">
    <source>
        <dbReference type="Proteomes" id="UP000596351"/>
    </source>
</evidence>
<feature type="transmembrane region" description="Helical" evidence="1">
    <location>
        <begin position="47"/>
        <end position="68"/>
    </location>
</feature>
<keyword evidence="1" id="KW-0472">Membrane</keyword>
<name>A0ABX7ET51_9HYPH</name>
<organism evidence="2 3">
    <name type="scientific">Rhizobium rosettiformans</name>
    <dbReference type="NCBI Taxonomy" id="1368430"/>
    <lineage>
        <taxon>Bacteria</taxon>
        <taxon>Pseudomonadati</taxon>
        <taxon>Pseudomonadota</taxon>
        <taxon>Alphaproteobacteria</taxon>
        <taxon>Hyphomicrobiales</taxon>
        <taxon>Rhizobiaceae</taxon>
        <taxon>Rhizobium/Agrobacterium group</taxon>
        <taxon>Rhizobium</taxon>
    </lineage>
</organism>
<keyword evidence="1" id="KW-1133">Transmembrane helix</keyword>
<feature type="transmembrane region" description="Helical" evidence="1">
    <location>
        <begin position="12"/>
        <end position="35"/>
    </location>
</feature>